<dbReference type="EMBL" id="JBHLVF010000010">
    <property type="protein sequence ID" value="MFC0391348.1"/>
    <property type="molecule type" value="Genomic_DNA"/>
</dbReference>
<sequence length="54" mass="5893">MVVAIRDHGPGIAYRSSAKGAEIVQSILSLTIKDMNLQWKIDSENIGTTVYIST</sequence>
<evidence type="ECO:0008006" key="3">
    <source>
        <dbReference type="Google" id="ProtNLM"/>
    </source>
</evidence>
<comment type="caution">
    <text evidence="1">The sequence shown here is derived from an EMBL/GenBank/DDBJ whole genome shotgun (WGS) entry which is preliminary data.</text>
</comment>
<proteinExistence type="predicted"/>
<keyword evidence="2" id="KW-1185">Reference proteome</keyword>
<gene>
    <name evidence="1" type="ORF">ACFFJ8_08160</name>
</gene>
<evidence type="ECO:0000313" key="2">
    <source>
        <dbReference type="Proteomes" id="UP001589818"/>
    </source>
</evidence>
<dbReference type="Proteomes" id="UP001589818">
    <property type="component" value="Unassembled WGS sequence"/>
</dbReference>
<name>A0ABV6J996_9BACL</name>
<protein>
    <recommendedName>
        <fullName evidence="3">Histidine kinase/HSP90-like ATPase domain-containing protein</fullName>
    </recommendedName>
</protein>
<accession>A0ABV6J996</accession>
<dbReference type="RefSeq" id="WP_204818014.1">
    <property type="nucleotide sequence ID" value="NZ_JANHOF010000004.1"/>
</dbReference>
<organism evidence="1 2">
    <name type="scientific">Paenibacillus mendelii</name>
    <dbReference type="NCBI Taxonomy" id="206163"/>
    <lineage>
        <taxon>Bacteria</taxon>
        <taxon>Bacillati</taxon>
        <taxon>Bacillota</taxon>
        <taxon>Bacilli</taxon>
        <taxon>Bacillales</taxon>
        <taxon>Paenibacillaceae</taxon>
        <taxon>Paenibacillus</taxon>
    </lineage>
</organism>
<reference evidence="1 2" key="1">
    <citation type="submission" date="2024-09" db="EMBL/GenBank/DDBJ databases">
        <authorList>
            <person name="Sun Q."/>
            <person name="Mori K."/>
        </authorList>
    </citation>
    <scope>NUCLEOTIDE SEQUENCE [LARGE SCALE GENOMIC DNA]</scope>
    <source>
        <strain evidence="1 2">CCM 4839</strain>
    </source>
</reference>
<evidence type="ECO:0000313" key="1">
    <source>
        <dbReference type="EMBL" id="MFC0391348.1"/>
    </source>
</evidence>